<dbReference type="Proteomes" id="UP001497525">
    <property type="component" value="Unassembled WGS sequence"/>
</dbReference>
<gene>
    <name evidence="2" type="ORF">CDAUBV1_LOCUS9390</name>
</gene>
<proteinExistence type="predicted"/>
<evidence type="ECO:0000256" key="1">
    <source>
        <dbReference type="SAM" id="MobiDB-lite"/>
    </source>
</evidence>
<organism evidence="2 3">
    <name type="scientific">Calicophoron daubneyi</name>
    <name type="common">Rumen fluke</name>
    <name type="synonym">Paramphistomum daubneyi</name>
    <dbReference type="NCBI Taxonomy" id="300641"/>
    <lineage>
        <taxon>Eukaryota</taxon>
        <taxon>Metazoa</taxon>
        <taxon>Spiralia</taxon>
        <taxon>Lophotrochozoa</taxon>
        <taxon>Platyhelminthes</taxon>
        <taxon>Trematoda</taxon>
        <taxon>Digenea</taxon>
        <taxon>Plagiorchiida</taxon>
        <taxon>Pronocephalata</taxon>
        <taxon>Paramphistomoidea</taxon>
        <taxon>Paramphistomidae</taxon>
        <taxon>Calicophoron</taxon>
    </lineage>
</organism>
<feature type="compositionally biased region" description="Basic and acidic residues" evidence="1">
    <location>
        <begin position="105"/>
        <end position="115"/>
    </location>
</feature>
<dbReference type="AlphaFoldDB" id="A0AAV2TGC5"/>
<accession>A0AAV2TGC5</accession>
<sequence>MSDEVELCRAVMAGFAYLVIISRAAVPQERAHLMAQAPRAIEEPPIQAVACSRCGDDKRTWGPLPPEVKKLFDETPSQPTGVEVPIAPVVQQRCGDLASTWGKAQEPDPNYKPKQVESGPAKAREKHIKRENTKKTQAFSLAAGPLNKLAGTRLKQTSDQPEYLLRNRKVPKVL</sequence>
<dbReference type="EMBL" id="CAXLJL010000256">
    <property type="protein sequence ID" value="CAL5135214.1"/>
    <property type="molecule type" value="Genomic_DNA"/>
</dbReference>
<name>A0AAV2TGC5_CALDB</name>
<evidence type="ECO:0000313" key="3">
    <source>
        <dbReference type="Proteomes" id="UP001497525"/>
    </source>
</evidence>
<protein>
    <submittedName>
        <fullName evidence="2">Uncharacterized protein</fullName>
    </submittedName>
</protein>
<comment type="caution">
    <text evidence="2">The sequence shown here is derived from an EMBL/GenBank/DDBJ whole genome shotgun (WGS) entry which is preliminary data.</text>
</comment>
<evidence type="ECO:0000313" key="2">
    <source>
        <dbReference type="EMBL" id="CAL5135214.1"/>
    </source>
</evidence>
<reference evidence="2" key="1">
    <citation type="submission" date="2024-06" db="EMBL/GenBank/DDBJ databases">
        <authorList>
            <person name="Liu X."/>
            <person name="Lenzi L."/>
            <person name="Haldenby T S."/>
            <person name="Uol C."/>
        </authorList>
    </citation>
    <scope>NUCLEOTIDE SEQUENCE</scope>
</reference>
<feature type="region of interest" description="Disordered" evidence="1">
    <location>
        <begin position="100"/>
        <end position="135"/>
    </location>
</feature>